<dbReference type="Proteomes" id="UP001482154">
    <property type="component" value="Unassembled WGS sequence"/>
</dbReference>
<gene>
    <name evidence="1" type="ORF">AAAU51_01825</name>
</gene>
<comment type="caution">
    <text evidence="1">The sequence shown here is derived from an EMBL/GenBank/DDBJ whole genome shotgun (WGS) entry which is preliminary data.</text>
</comment>
<proteinExistence type="predicted"/>
<keyword evidence="2" id="KW-1185">Reference proteome</keyword>
<dbReference type="EMBL" id="JBBNIN010000002">
    <property type="protein sequence ID" value="MEQ2709918.1"/>
    <property type="molecule type" value="Genomic_DNA"/>
</dbReference>
<sequence length="57" mass="6791">MNIDSTNQVRVENELKSKLYAPMTEEEMLARLKKSRERRIFKDADRVISNMRSKYGL</sequence>
<dbReference type="RefSeq" id="WP_349110189.1">
    <property type="nucleotide sequence ID" value="NZ_JBBNIN010000002.1"/>
</dbReference>
<organism evidence="1 2">
    <name type="scientific">Anaerostipes amylophilus</name>
    <dbReference type="NCBI Taxonomy" id="2981779"/>
    <lineage>
        <taxon>Bacteria</taxon>
        <taxon>Bacillati</taxon>
        <taxon>Bacillota</taxon>
        <taxon>Clostridia</taxon>
        <taxon>Lachnospirales</taxon>
        <taxon>Lachnospiraceae</taxon>
        <taxon>Anaerostipes</taxon>
    </lineage>
</organism>
<protein>
    <submittedName>
        <fullName evidence="1">Uncharacterized protein</fullName>
    </submittedName>
</protein>
<name>A0ABV1IRS2_9FIRM</name>
<accession>A0ABV1IRS2</accession>
<reference evidence="1 2" key="1">
    <citation type="submission" date="2024-04" db="EMBL/GenBank/DDBJ databases">
        <title>Human intestinal bacterial collection.</title>
        <authorList>
            <person name="Pauvert C."/>
            <person name="Hitch T.C.A."/>
            <person name="Clavel T."/>
        </authorList>
    </citation>
    <scope>NUCLEOTIDE SEQUENCE [LARGE SCALE GENOMIC DNA]</scope>
    <source>
        <strain evidence="1 2">CLA-AA-H249</strain>
    </source>
</reference>
<evidence type="ECO:0000313" key="2">
    <source>
        <dbReference type="Proteomes" id="UP001482154"/>
    </source>
</evidence>
<evidence type="ECO:0000313" key="1">
    <source>
        <dbReference type="EMBL" id="MEQ2709918.1"/>
    </source>
</evidence>